<dbReference type="Pfam" id="PF00067">
    <property type="entry name" value="p450"/>
    <property type="match status" value="1"/>
</dbReference>
<evidence type="ECO:0000256" key="4">
    <source>
        <dbReference type="ARBA" id="ARBA00022617"/>
    </source>
</evidence>
<dbReference type="PRINTS" id="PR00463">
    <property type="entry name" value="EP450I"/>
</dbReference>
<keyword evidence="10" id="KW-0472">Membrane</keyword>
<evidence type="ECO:0000313" key="12">
    <source>
        <dbReference type="Proteomes" id="UP001215712"/>
    </source>
</evidence>
<dbReference type="EMBL" id="JAQJAN010000002">
    <property type="protein sequence ID" value="KAJ5737924.1"/>
    <property type="molecule type" value="Genomic_DNA"/>
</dbReference>
<evidence type="ECO:0000256" key="3">
    <source>
        <dbReference type="ARBA" id="ARBA00010617"/>
    </source>
</evidence>
<keyword evidence="8" id="KW-0503">Monooxygenase</keyword>
<dbReference type="GO" id="GO:0020037">
    <property type="term" value="F:heme binding"/>
    <property type="evidence" value="ECO:0007669"/>
    <property type="project" value="InterPro"/>
</dbReference>
<comment type="pathway">
    <text evidence="2">Secondary metabolite biosynthesis.</text>
</comment>
<reference evidence="11" key="1">
    <citation type="journal article" date="2023" name="IMA Fungus">
        <title>Comparative genomic study of the Penicillium genus elucidates a diverse pangenome and 15 lateral gene transfer events.</title>
        <authorList>
            <person name="Petersen C."/>
            <person name="Sorensen T."/>
            <person name="Nielsen M.R."/>
            <person name="Sondergaard T.E."/>
            <person name="Sorensen J.L."/>
            <person name="Fitzpatrick D.A."/>
            <person name="Frisvad J.C."/>
            <person name="Nielsen K.L."/>
        </authorList>
    </citation>
    <scope>NUCLEOTIDE SEQUENCE</scope>
    <source>
        <strain evidence="11">IBT 17514</strain>
    </source>
</reference>
<dbReference type="GO" id="GO:0004497">
    <property type="term" value="F:monooxygenase activity"/>
    <property type="evidence" value="ECO:0007669"/>
    <property type="project" value="UniProtKB-KW"/>
</dbReference>
<evidence type="ECO:0000256" key="8">
    <source>
        <dbReference type="ARBA" id="ARBA00023033"/>
    </source>
</evidence>
<keyword evidence="10" id="KW-0812">Transmembrane</keyword>
<sequence length="588" mass="66945">MAEVLRGTQDVGHHIFRPLKLYRTPLWQGKDGDSTQGYTALVSRMAVAITAIGLTSFIFKLIKNRLVFYNLRKQGLPIPSWNPILGNLPVMAQLPKLGPSDSRQSDLFAYFAAETKGLEAGFYVDVWPFGPPLLIVTSPTMAIEACQKHDLPKPTVVQPFINPMAGGTDNLFVANGARWKHSRDLFNHGFSMSASLSHMKCIVEEAQVYVRMLKERAQNGDTFLLDPLTCRYTMDIIGNITLNTRFKFQEQFNPIAAAMRDTVEWECGIETGGFLDRCNPLRFYRQWKNSRTMNHHIGIELEKRYQEWRQLEDDQMNKSSSPHGIRSIIDIVLAEYMKNRTDKQETRLDPEFKKWATIQTRLFLFVGHDSEAATIIFTLYLLAKHPDALAKVRAEHDSVFGKTNESTAEILVNHPETVNRLPYTHAVIKETLRLFPPANGMREGLPGVSLRDEHGRLFPTEGFAIWIVHTAIQRNPAFWPRPHEFIPDRWLVEPGHSLYPPPGGWRAFEHGPRNCIGQNISTMAVKTTLAMIVRQFDFHDAYAELDALNPPKANEIKTMFEERAYMIQKGAGHPAQGFPCKVTLREGY</sequence>
<organism evidence="11 12">
    <name type="scientific">Penicillium malachiteum</name>
    <dbReference type="NCBI Taxonomy" id="1324776"/>
    <lineage>
        <taxon>Eukaryota</taxon>
        <taxon>Fungi</taxon>
        <taxon>Dikarya</taxon>
        <taxon>Ascomycota</taxon>
        <taxon>Pezizomycotina</taxon>
        <taxon>Eurotiomycetes</taxon>
        <taxon>Eurotiomycetidae</taxon>
        <taxon>Eurotiales</taxon>
        <taxon>Aspergillaceae</taxon>
        <taxon>Penicillium</taxon>
    </lineage>
</organism>
<accession>A0AAD6HTG9</accession>
<keyword evidence="6" id="KW-0560">Oxidoreductase</keyword>
<evidence type="ECO:0000256" key="2">
    <source>
        <dbReference type="ARBA" id="ARBA00005179"/>
    </source>
</evidence>
<dbReference type="GO" id="GO:0005506">
    <property type="term" value="F:iron ion binding"/>
    <property type="evidence" value="ECO:0007669"/>
    <property type="project" value="InterPro"/>
</dbReference>
<dbReference type="SUPFAM" id="SSF48264">
    <property type="entry name" value="Cytochrome P450"/>
    <property type="match status" value="1"/>
</dbReference>
<comment type="caution">
    <text evidence="11">The sequence shown here is derived from an EMBL/GenBank/DDBJ whole genome shotgun (WGS) entry which is preliminary data.</text>
</comment>
<dbReference type="InterPro" id="IPR036396">
    <property type="entry name" value="Cyt_P450_sf"/>
</dbReference>
<name>A0AAD6HTG9_9EURO</name>
<evidence type="ECO:0000256" key="7">
    <source>
        <dbReference type="ARBA" id="ARBA00023004"/>
    </source>
</evidence>
<proteinExistence type="inferred from homology"/>
<dbReference type="AlphaFoldDB" id="A0AAD6HTG9"/>
<evidence type="ECO:0000256" key="9">
    <source>
        <dbReference type="PIRSR" id="PIRSR602401-1"/>
    </source>
</evidence>
<comment type="similarity">
    <text evidence="3">Belongs to the cytochrome P450 family.</text>
</comment>
<evidence type="ECO:0000256" key="6">
    <source>
        <dbReference type="ARBA" id="ARBA00023002"/>
    </source>
</evidence>
<keyword evidence="5 9" id="KW-0479">Metal-binding</keyword>
<evidence type="ECO:0000256" key="10">
    <source>
        <dbReference type="SAM" id="Phobius"/>
    </source>
</evidence>
<evidence type="ECO:0000313" key="11">
    <source>
        <dbReference type="EMBL" id="KAJ5737924.1"/>
    </source>
</evidence>
<gene>
    <name evidence="11" type="ORF">N7493_001079</name>
</gene>
<evidence type="ECO:0000256" key="1">
    <source>
        <dbReference type="ARBA" id="ARBA00001971"/>
    </source>
</evidence>
<dbReference type="Gene3D" id="1.10.630.10">
    <property type="entry name" value="Cytochrome P450"/>
    <property type="match status" value="1"/>
</dbReference>
<protein>
    <submittedName>
        <fullName evidence="11">Uncharacterized protein</fullName>
    </submittedName>
</protein>
<dbReference type="GO" id="GO:0016705">
    <property type="term" value="F:oxidoreductase activity, acting on paired donors, with incorporation or reduction of molecular oxygen"/>
    <property type="evidence" value="ECO:0007669"/>
    <property type="project" value="InterPro"/>
</dbReference>
<dbReference type="GO" id="GO:0043386">
    <property type="term" value="P:mycotoxin biosynthetic process"/>
    <property type="evidence" value="ECO:0007669"/>
    <property type="project" value="UniProtKB-ARBA"/>
</dbReference>
<dbReference type="InterPro" id="IPR050121">
    <property type="entry name" value="Cytochrome_P450_monoxygenase"/>
</dbReference>
<reference evidence="11" key="2">
    <citation type="submission" date="2023-01" db="EMBL/GenBank/DDBJ databases">
        <authorList>
            <person name="Petersen C."/>
        </authorList>
    </citation>
    <scope>NUCLEOTIDE SEQUENCE</scope>
    <source>
        <strain evidence="11">IBT 17514</strain>
    </source>
</reference>
<dbReference type="Proteomes" id="UP001215712">
    <property type="component" value="Unassembled WGS sequence"/>
</dbReference>
<dbReference type="InterPro" id="IPR002401">
    <property type="entry name" value="Cyt_P450_E_grp-I"/>
</dbReference>
<dbReference type="InterPro" id="IPR001128">
    <property type="entry name" value="Cyt_P450"/>
</dbReference>
<dbReference type="PRINTS" id="PR00385">
    <property type="entry name" value="P450"/>
</dbReference>
<evidence type="ECO:0000256" key="5">
    <source>
        <dbReference type="ARBA" id="ARBA00022723"/>
    </source>
</evidence>
<keyword evidence="4 9" id="KW-0349">Heme</keyword>
<feature type="binding site" description="axial binding residue" evidence="9">
    <location>
        <position position="515"/>
    </location>
    <ligand>
        <name>heme</name>
        <dbReference type="ChEBI" id="CHEBI:30413"/>
    </ligand>
    <ligandPart>
        <name>Fe</name>
        <dbReference type="ChEBI" id="CHEBI:18248"/>
    </ligandPart>
</feature>
<feature type="transmembrane region" description="Helical" evidence="10">
    <location>
        <begin position="41"/>
        <end position="62"/>
    </location>
</feature>
<keyword evidence="10" id="KW-1133">Transmembrane helix</keyword>
<keyword evidence="12" id="KW-1185">Reference proteome</keyword>
<dbReference type="PANTHER" id="PTHR24305">
    <property type="entry name" value="CYTOCHROME P450"/>
    <property type="match status" value="1"/>
</dbReference>
<comment type="cofactor">
    <cofactor evidence="1 9">
        <name>heme</name>
        <dbReference type="ChEBI" id="CHEBI:30413"/>
    </cofactor>
</comment>
<keyword evidence="7 9" id="KW-0408">Iron</keyword>
<dbReference type="PANTHER" id="PTHR24305:SF107">
    <property type="entry name" value="P450, PUTATIVE (EUROFUNG)-RELATED"/>
    <property type="match status" value="1"/>
</dbReference>
<dbReference type="CDD" id="cd11051">
    <property type="entry name" value="CYP59-like"/>
    <property type="match status" value="1"/>
</dbReference>